<dbReference type="CDD" id="cd03064">
    <property type="entry name" value="TRX_Fd_NuoE"/>
    <property type="match status" value="1"/>
</dbReference>
<dbReference type="GO" id="GO:0008137">
    <property type="term" value="F:NADH dehydrogenase (ubiquinone) activity"/>
    <property type="evidence" value="ECO:0007669"/>
    <property type="project" value="UniProtKB-ARBA"/>
</dbReference>
<dbReference type="Pfam" id="PF01257">
    <property type="entry name" value="2Fe-2S_thioredx"/>
    <property type="match status" value="1"/>
</dbReference>
<keyword evidence="7" id="KW-0520">NAD</keyword>
<dbReference type="NCBIfam" id="TIGR01958">
    <property type="entry name" value="nuoE_fam"/>
    <property type="match status" value="1"/>
</dbReference>
<dbReference type="PROSITE" id="PS01099">
    <property type="entry name" value="COMPLEX1_24K"/>
    <property type="match status" value="1"/>
</dbReference>
<evidence type="ECO:0000256" key="3">
    <source>
        <dbReference type="ARBA" id="ARBA00022723"/>
    </source>
</evidence>
<evidence type="ECO:0000256" key="6">
    <source>
        <dbReference type="ARBA" id="ARBA00023014"/>
    </source>
</evidence>
<evidence type="ECO:0000256" key="2">
    <source>
        <dbReference type="ARBA" id="ARBA00022714"/>
    </source>
</evidence>
<keyword evidence="11" id="KW-1185">Reference proteome</keyword>
<evidence type="ECO:0000256" key="4">
    <source>
        <dbReference type="ARBA" id="ARBA00022967"/>
    </source>
</evidence>
<keyword evidence="3" id="KW-0479">Metal-binding</keyword>
<name>A0A9P8KW69_9PEZI</name>
<protein>
    <submittedName>
        <fullName evidence="10">Uncharacterized protein</fullName>
    </submittedName>
</protein>
<evidence type="ECO:0000256" key="7">
    <source>
        <dbReference type="ARBA" id="ARBA00023027"/>
    </source>
</evidence>
<dbReference type="Gene3D" id="3.40.30.10">
    <property type="entry name" value="Glutaredoxin"/>
    <property type="match status" value="1"/>
</dbReference>
<feature type="region of interest" description="Disordered" evidence="9">
    <location>
        <begin position="216"/>
        <end position="262"/>
    </location>
</feature>
<gene>
    <name evidence="10" type="ORF">FGG08_005272</name>
</gene>
<keyword evidence="5" id="KW-0408">Iron</keyword>
<feature type="compositionally biased region" description="Acidic residues" evidence="9">
    <location>
        <begin position="426"/>
        <end position="436"/>
    </location>
</feature>
<evidence type="ECO:0000256" key="5">
    <source>
        <dbReference type="ARBA" id="ARBA00023004"/>
    </source>
</evidence>
<dbReference type="GO" id="GO:0046872">
    <property type="term" value="F:metal ion binding"/>
    <property type="evidence" value="ECO:0007669"/>
    <property type="project" value="UniProtKB-KW"/>
</dbReference>
<dbReference type="GO" id="GO:0098796">
    <property type="term" value="C:membrane protein complex"/>
    <property type="evidence" value="ECO:0007669"/>
    <property type="project" value="UniProtKB-ARBA"/>
</dbReference>
<dbReference type="FunFam" id="3.40.30.10:FF:000022">
    <property type="entry name" value="NADH dehydrogenase flavoprotein 2, mitochondrial"/>
    <property type="match status" value="1"/>
</dbReference>
<dbReference type="InterPro" id="IPR041921">
    <property type="entry name" value="NuoE_N"/>
</dbReference>
<comment type="cofactor">
    <cofactor evidence="8">
        <name>[2Fe-2S] cluster</name>
        <dbReference type="ChEBI" id="CHEBI:190135"/>
    </cofactor>
</comment>
<comment type="caution">
    <text evidence="10">The sequence shown here is derived from an EMBL/GenBank/DDBJ whole genome shotgun (WGS) entry which is preliminary data.</text>
</comment>
<dbReference type="InterPro" id="IPR036249">
    <property type="entry name" value="Thioredoxin-like_sf"/>
</dbReference>
<dbReference type="PANTHER" id="PTHR48172:SF2">
    <property type="entry name" value="VACUOLAR PROTEIN SORTING PROTEIN 62"/>
    <property type="match status" value="1"/>
</dbReference>
<dbReference type="InterPro" id="IPR042128">
    <property type="entry name" value="NuoE_dom"/>
</dbReference>
<evidence type="ECO:0000256" key="8">
    <source>
        <dbReference type="ARBA" id="ARBA00034078"/>
    </source>
</evidence>
<dbReference type="GO" id="GO:0006120">
    <property type="term" value="P:mitochondrial electron transport, NADH to ubiquinone"/>
    <property type="evidence" value="ECO:0007669"/>
    <property type="project" value="UniProtKB-ARBA"/>
</dbReference>
<dbReference type="OrthoDB" id="188042at2759"/>
<dbReference type="GO" id="GO:1902494">
    <property type="term" value="C:catalytic complex"/>
    <property type="evidence" value="ECO:0007669"/>
    <property type="project" value="UniProtKB-ARBA"/>
</dbReference>
<organism evidence="10 11">
    <name type="scientific">Glutinoglossum americanum</name>
    <dbReference type="NCBI Taxonomy" id="1670608"/>
    <lineage>
        <taxon>Eukaryota</taxon>
        <taxon>Fungi</taxon>
        <taxon>Dikarya</taxon>
        <taxon>Ascomycota</taxon>
        <taxon>Pezizomycotina</taxon>
        <taxon>Geoglossomycetes</taxon>
        <taxon>Geoglossales</taxon>
        <taxon>Geoglossaceae</taxon>
        <taxon>Glutinoglossum</taxon>
    </lineage>
</organism>
<sequence length="720" mass="79949">MVPLVIRRCGQSVTTVFRPQCRSFVASTRSSSDALFVHRDTPENNPSIPFKFNEQSLKLIDEILKRYPPQYKKAAVMPLLDLGQRQHGFTSISVMNEVAKILGMPPMRVYEVATFYTMYNRSPVGKYHLQVCTTTPCQLCGSDGIMKAVESHLGIHPGQTTPDKLFTFSEVECLGACVNGPMIQINDDFYEDLTPETTISLLSALKASTEQIATDQKGALTSGDSTAKSGSEVGKTGGTVERRGVEVPSPGPLSGRKSCENSKGLTSLTGQISAGFRQTVTPYAPDICTMLLKVCYLLGFCSIVYLQSASNKVSSWKEGKTGLHELSSDGRLLREIPQYVLDHAPLVHLYSGEQFWPCDIGKHLIHTTPYLNYTPLQARSQHPKLTDLDGFNQYDGGRFIFLQSDDNVEERPGWLGGKKNIPSEPTDGDDDDDDGDISGTVNIQRLMDEIDPQKAIESRQLRGGRSDAPAVLLVVDKGDGIVDAFWFYFYSYNLGNVVLNIRFGNHVGDWEHSLVRFQHGIPKAVFFSEHSGGEAYSYEAVEKLGKRAPADARTTQPVIYSATGTHAMYATAGIHEYILPLGLLHDVTDRGPLWDPLLNSHMYTYDTLTDILRSSNVTPHAPTQWFYFNGHWGDKIYPLSDRRQYTFAGQYHYVNGPLGPRFKNLDRTSICQNSGDCVIKDFLDEAGRRRRWVGVGEGEEMSERDVERFIGSAGDVAGEL</sequence>
<dbReference type="EMBL" id="JAGHQL010000122">
    <property type="protein sequence ID" value="KAH0538110.1"/>
    <property type="molecule type" value="Genomic_DNA"/>
</dbReference>
<evidence type="ECO:0000256" key="9">
    <source>
        <dbReference type="SAM" id="MobiDB-lite"/>
    </source>
</evidence>
<dbReference type="GO" id="GO:0005743">
    <property type="term" value="C:mitochondrial inner membrane"/>
    <property type="evidence" value="ECO:0007669"/>
    <property type="project" value="UniProtKB-ARBA"/>
</dbReference>
<dbReference type="Gene3D" id="1.10.10.1590">
    <property type="entry name" value="NADH-quinone oxidoreductase subunit E"/>
    <property type="match status" value="1"/>
</dbReference>
<dbReference type="AlphaFoldDB" id="A0A9P8KW69"/>
<evidence type="ECO:0000256" key="1">
    <source>
        <dbReference type="ARBA" id="ARBA00010643"/>
    </source>
</evidence>
<dbReference type="Proteomes" id="UP000698800">
    <property type="component" value="Unassembled WGS sequence"/>
</dbReference>
<comment type="similarity">
    <text evidence="1">Belongs to the complex I 24 kDa subunit family.</text>
</comment>
<dbReference type="InterPro" id="IPR009291">
    <property type="entry name" value="Vps62"/>
</dbReference>
<dbReference type="GO" id="GO:0051537">
    <property type="term" value="F:2 iron, 2 sulfur cluster binding"/>
    <property type="evidence" value="ECO:0007669"/>
    <property type="project" value="UniProtKB-KW"/>
</dbReference>
<dbReference type="InterPro" id="IPR002023">
    <property type="entry name" value="NuoE-like"/>
</dbReference>
<keyword evidence="6" id="KW-0411">Iron-sulfur</keyword>
<evidence type="ECO:0000313" key="11">
    <source>
        <dbReference type="Proteomes" id="UP000698800"/>
    </source>
</evidence>
<dbReference type="GO" id="GO:0016491">
    <property type="term" value="F:oxidoreductase activity"/>
    <property type="evidence" value="ECO:0007669"/>
    <property type="project" value="InterPro"/>
</dbReference>
<feature type="region of interest" description="Disordered" evidence="9">
    <location>
        <begin position="412"/>
        <end position="439"/>
    </location>
</feature>
<dbReference type="FunFam" id="1.10.10.1590:FF:000001">
    <property type="entry name" value="NADH-quinone oxidoreductase subunit E"/>
    <property type="match status" value="1"/>
</dbReference>
<proteinExistence type="inferred from homology"/>
<accession>A0A9P8KW69</accession>
<evidence type="ECO:0000313" key="10">
    <source>
        <dbReference type="EMBL" id="KAH0538110.1"/>
    </source>
</evidence>
<reference evidence="10" key="1">
    <citation type="submission" date="2021-03" db="EMBL/GenBank/DDBJ databases">
        <title>Comparative genomics and phylogenomic investigation of the class Geoglossomycetes provide insights into ecological specialization and systematics.</title>
        <authorList>
            <person name="Melie T."/>
            <person name="Pirro S."/>
            <person name="Miller A.N."/>
            <person name="Quandt A."/>
        </authorList>
    </citation>
    <scope>NUCLEOTIDE SEQUENCE</scope>
    <source>
        <strain evidence="10">GBOQ0MN5Z8</strain>
    </source>
</reference>
<keyword evidence="4" id="KW-1278">Translocase</keyword>
<keyword evidence="2" id="KW-0001">2Fe-2S</keyword>
<dbReference type="PANTHER" id="PTHR48172">
    <property type="match status" value="1"/>
</dbReference>
<dbReference type="SUPFAM" id="SSF52833">
    <property type="entry name" value="Thioredoxin-like"/>
    <property type="match status" value="1"/>
</dbReference>
<dbReference type="Pfam" id="PF06101">
    <property type="entry name" value="Vps62"/>
    <property type="match status" value="1"/>
</dbReference>